<protein>
    <submittedName>
        <fullName evidence="1">Uncharacterized protein</fullName>
    </submittedName>
</protein>
<gene>
    <name evidence="1" type="ORF">J1N35_001688</name>
</gene>
<comment type="caution">
    <text evidence="1">The sequence shown here is derived from an EMBL/GenBank/DDBJ whole genome shotgun (WGS) entry which is preliminary data.</text>
</comment>
<organism evidence="1 2">
    <name type="scientific">Gossypium stocksii</name>
    <dbReference type="NCBI Taxonomy" id="47602"/>
    <lineage>
        <taxon>Eukaryota</taxon>
        <taxon>Viridiplantae</taxon>
        <taxon>Streptophyta</taxon>
        <taxon>Embryophyta</taxon>
        <taxon>Tracheophyta</taxon>
        <taxon>Spermatophyta</taxon>
        <taxon>Magnoliopsida</taxon>
        <taxon>eudicotyledons</taxon>
        <taxon>Gunneridae</taxon>
        <taxon>Pentapetalae</taxon>
        <taxon>rosids</taxon>
        <taxon>malvids</taxon>
        <taxon>Malvales</taxon>
        <taxon>Malvaceae</taxon>
        <taxon>Malvoideae</taxon>
        <taxon>Gossypium</taxon>
    </lineage>
</organism>
<dbReference type="EMBL" id="JAIQCV010000001">
    <property type="protein sequence ID" value="KAH1130310.1"/>
    <property type="molecule type" value="Genomic_DNA"/>
</dbReference>
<keyword evidence="2" id="KW-1185">Reference proteome</keyword>
<dbReference type="AlphaFoldDB" id="A0A9D3WKD2"/>
<evidence type="ECO:0000313" key="1">
    <source>
        <dbReference type="EMBL" id="KAH1130310.1"/>
    </source>
</evidence>
<feature type="non-terminal residue" evidence="1">
    <location>
        <position position="1"/>
    </location>
</feature>
<sequence>DYAQELRSKMLGSTIKVRFYMSFDALNRGWKVGCKPLIGLDGYFQKRLFKSEFLTTVKRDANSQMFPIVWVVVEMECTNLW</sequence>
<evidence type="ECO:0000313" key="2">
    <source>
        <dbReference type="Proteomes" id="UP000828251"/>
    </source>
</evidence>
<accession>A0A9D3WKD2</accession>
<reference evidence="1 2" key="1">
    <citation type="journal article" date="2021" name="Plant Biotechnol. J.">
        <title>Multi-omics assisted identification of the key and species-specific regulatory components of drought-tolerant mechanisms in Gossypium stocksii.</title>
        <authorList>
            <person name="Yu D."/>
            <person name="Ke L."/>
            <person name="Zhang D."/>
            <person name="Wu Y."/>
            <person name="Sun Y."/>
            <person name="Mei J."/>
            <person name="Sun J."/>
            <person name="Sun Y."/>
        </authorList>
    </citation>
    <scope>NUCLEOTIDE SEQUENCE [LARGE SCALE GENOMIC DNA]</scope>
    <source>
        <strain evidence="2">cv. E1</strain>
        <tissue evidence="1">Leaf</tissue>
    </source>
</reference>
<dbReference type="Proteomes" id="UP000828251">
    <property type="component" value="Unassembled WGS sequence"/>
</dbReference>
<name>A0A9D3WKD2_9ROSI</name>
<dbReference type="OrthoDB" id="1711274at2759"/>
<dbReference type="PANTHER" id="PTHR31973:SF187">
    <property type="entry name" value="MUTATOR TRANSPOSASE MUDRA PROTEIN"/>
    <property type="match status" value="1"/>
</dbReference>
<proteinExistence type="predicted"/>
<feature type="non-terminal residue" evidence="1">
    <location>
        <position position="81"/>
    </location>
</feature>
<dbReference type="PANTHER" id="PTHR31973">
    <property type="entry name" value="POLYPROTEIN, PUTATIVE-RELATED"/>
    <property type="match status" value="1"/>
</dbReference>